<dbReference type="EMBL" id="HG970334">
    <property type="status" value="NOT_ANNOTATED_CDS"/>
    <property type="molecule type" value="Genomic_DNA"/>
</dbReference>
<dbReference type="PANTHER" id="PTHR28029">
    <property type="entry name" value="PROTEIN ILM1"/>
    <property type="match status" value="1"/>
</dbReference>
<reference evidence="2" key="2">
    <citation type="journal article" date="2010" name="Nature">
        <title>Comparative genomics reveals mobile pathogenicity chromosomes in Fusarium.</title>
        <authorList>
            <person name="Ma L.J."/>
            <person name="van der Does H.C."/>
            <person name="Borkovich K.A."/>
            <person name="Coleman J.J."/>
            <person name="Daboussi M.J."/>
            <person name="Di Pietro A."/>
            <person name="Dufresne M."/>
            <person name="Freitag M."/>
            <person name="Grabherr M."/>
            <person name="Henrissat B."/>
            <person name="Houterman P.M."/>
            <person name="Kang S."/>
            <person name="Shim W.B."/>
            <person name="Woloshuk C."/>
            <person name="Xie X."/>
            <person name="Xu J.R."/>
            <person name="Antoniw J."/>
            <person name="Baker S.E."/>
            <person name="Bluhm B.H."/>
            <person name="Breakspear A."/>
            <person name="Brown D.W."/>
            <person name="Butchko R.A."/>
            <person name="Chapman S."/>
            <person name="Coulson R."/>
            <person name="Coutinho P.M."/>
            <person name="Danchin E.G."/>
            <person name="Diener A."/>
            <person name="Gale L.R."/>
            <person name="Gardiner D.M."/>
            <person name="Goff S."/>
            <person name="Hammond-Kosack K.E."/>
            <person name="Hilburn K."/>
            <person name="Hua-Van A."/>
            <person name="Jonkers W."/>
            <person name="Kazan K."/>
            <person name="Kodira C.D."/>
            <person name="Koehrsen M."/>
            <person name="Kumar L."/>
            <person name="Lee Y.H."/>
            <person name="Li L."/>
            <person name="Manners J.M."/>
            <person name="Miranda-Saavedra D."/>
            <person name="Mukherjee M."/>
            <person name="Park G."/>
            <person name="Park J."/>
            <person name="Park S.Y."/>
            <person name="Proctor R.H."/>
            <person name="Regev A."/>
            <person name="Ruiz-Roldan M.C."/>
            <person name="Sain D."/>
            <person name="Sakthikumar S."/>
            <person name="Sykes S."/>
            <person name="Schwartz D.C."/>
            <person name="Turgeon B.G."/>
            <person name="Wapinski I."/>
            <person name="Yoder O."/>
            <person name="Young S."/>
            <person name="Zeng Q."/>
            <person name="Zhou S."/>
            <person name="Galagan J."/>
            <person name="Cuomo C.A."/>
            <person name="Kistler H.C."/>
            <person name="Rep M."/>
        </authorList>
    </citation>
    <scope>GENOME REANNOTATION</scope>
    <source>
        <strain evidence="2">PH-1 / ATCC MYA-4620 / FGSC 9075 / NRRL 31084</strain>
    </source>
</reference>
<feature type="transmembrane region" description="Helical" evidence="1">
    <location>
        <begin position="62"/>
        <end position="87"/>
    </location>
</feature>
<dbReference type="InterPro" id="IPR018815">
    <property type="entry name" value="Incr_loss_mito_DNA_1"/>
</dbReference>
<keyword evidence="1" id="KW-1133">Transmembrane helix</keyword>
<organism evidence="2">
    <name type="scientific">Gibberella zeae (strain ATCC MYA-4620 / CBS 123657 / FGSC 9075 / NRRL 31084 / PH-1)</name>
    <name type="common">Wheat head blight fungus</name>
    <name type="synonym">Fusarium graminearum</name>
    <dbReference type="NCBI Taxonomy" id="229533"/>
    <lineage>
        <taxon>Eukaryota</taxon>
        <taxon>Fungi</taxon>
        <taxon>Dikarya</taxon>
        <taxon>Ascomycota</taxon>
        <taxon>Pezizomycotina</taxon>
        <taxon>Sordariomycetes</taxon>
        <taxon>Hypocreomycetidae</taxon>
        <taxon>Hypocreales</taxon>
        <taxon>Nectriaceae</taxon>
        <taxon>Fusarium</taxon>
    </lineage>
</organism>
<dbReference type="EnsemblFungi" id="CEF86562">
    <property type="protein sequence ID" value="CEF86562"/>
    <property type="gene ID" value="FGRRES_05765_M"/>
</dbReference>
<keyword evidence="1" id="KW-0472">Membrane</keyword>
<dbReference type="PANTHER" id="PTHR28029:SF1">
    <property type="entry name" value="PROTEIN ILM1"/>
    <property type="match status" value="1"/>
</dbReference>
<evidence type="ECO:0000256" key="1">
    <source>
        <dbReference type="SAM" id="Phobius"/>
    </source>
</evidence>
<feature type="transmembrane region" description="Helical" evidence="1">
    <location>
        <begin position="200"/>
        <end position="221"/>
    </location>
</feature>
<keyword evidence="1" id="KW-0812">Transmembrane</keyword>
<dbReference type="Pfam" id="PF10311">
    <property type="entry name" value="Ilm1"/>
    <property type="match status" value="1"/>
</dbReference>
<reference evidence="2" key="1">
    <citation type="journal article" date="2007" name="Science">
        <title>The Fusarium graminearum genome reveals a link between localized polymorphism and pathogen specialization.</title>
        <authorList>
            <person name="Cuomo C.A."/>
            <person name="Gueldener U."/>
            <person name="Xu J.-R."/>
            <person name="Trail F."/>
            <person name="Turgeon B.G."/>
            <person name="Di Pietro A."/>
            <person name="Walton J.D."/>
            <person name="Ma L.-J."/>
            <person name="Baker S.E."/>
            <person name="Rep M."/>
            <person name="Adam G."/>
            <person name="Antoniw J."/>
            <person name="Baldwin T."/>
            <person name="Calvo S.E."/>
            <person name="Chang Y.-L."/>
            <person name="DeCaprio D."/>
            <person name="Gale L.R."/>
            <person name="Gnerre S."/>
            <person name="Goswami R.S."/>
            <person name="Hammond-Kosack K."/>
            <person name="Harris L.J."/>
            <person name="Hilburn K."/>
            <person name="Kennell J.C."/>
            <person name="Kroken S."/>
            <person name="Magnuson J.K."/>
            <person name="Mannhaupt G."/>
            <person name="Mauceli E.W."/>
            <person name="Mewes H.-W."/>
            <person name="Mitterbauer R."/>
            <person name="Muehlbauer G."/>
            <person name="Muensterkoetter M."/>
            <person name="Nelson D."/>
            <person name="O'Donnell K."/>
            <person name="Ouellet T."/>
            <person name="Qi W."/>
            <person name="Quesneville H."/>
            <person name="Roncero M.I.G."/>
            <person name="Seong K.-Y."/>
            <person name="Tetko I.V."/>
            <person name="Urban M."/>
            <person name="Waalwijk C."/>
            <person name="Ward T.J."/>
            <person name="Yao J."/>
            <person name="Birren B.W."/>
            <person name="Kistler H.C."/>
        </authorList>
    </citation>
    <scope>NUCLEOTIDE SEQUENCE [LARGE SCALE GENOMIC DNA]</scope>
    <source>
        <strain evidence="2">PH-1 / ATCC MYA-4620 / FGSC 9075 / NRRL 31084</strain>
    </source>
</reference>
<protein>
    <recommendedName>
        <fullName evidence="3">Increased loss of mitochondrial DNA protein 1</fullName>
    </recommendedName>
</protein>
<feature type="transmembrane region" description="Helical" evidence="1">
    <location>
        <begin position="121"/>
        <end position="139"/>
    </location>
</feature>
<feature type="transmembrane region" description="Helical" evidence="1">
    <location>
        <begin position="160"/>
        <end position="180"/>
    </location>
</feature>
<sequence length="241" mass="27209">MIKCFQTALVPLLESLLSLSLFLDRLLCSKNLAFDLLLFTPLAGYNSTTIPNFYLYRHQTAIMALISAKTIITSVSLFHLTLGYFFLTSPSSINEQALVFMMGDSMGMPLARGFEVQSSPLAFLAVILIFIGFSDLVSLSMPDEICLVYHWGSQAPIRSFISLVFVAYVFLFGPSSPIFGKSSVGPAYRPAGWGGDMLKNRLFFTFIFIETMTWFWIWVTLREERDAIMSKKSRRRNSHSL</sequence>
<gene>
    <name evidence="2" type="primary">FG05765.1</name>
</gene>
<accession>A0A098DYX8</accession>
<accession>A0A0E0SJE9</accession>
<proteinExistence type="predicted"/>
<evidence type="ECO:0000313" key="2">
    <source>
        <dbReference type="EnsemblFungi" id="CEF86562"/>
    </source>
</evidence>
<name>A0A098DYX8_GIBZE</name>
<dbReference type="AlphaFoldDB" id="A0A098DYX8"/>
<reference evidence="2" key="3">
    <citation type="submission" date="2017-01" db="UniProtKB">
        <authorList>
            <consortium name="EnsemblFungi"/>
        </authorList>
    </citation>
    <scope>IDENTIFICATION</scope>
    <source>
        <strain evidence="2">PH-1 / ATCC MYA-4620 / FGSC 9075 / NRRL 31084</strain>
    </source>
</reference>
<evidence type="ECO:0008006" key="3">
    <source>
        <dbReference type="Google" id="ProtNLM"/>
    </source>
</evidence>